<accession>D5QIH2</accession>
<reference evidence="1 2" key="1">
    <citation type="journal article" date="2010" name="J. Bacteriol.">
        <title>Genome sequence of a cellulose-producing bacterium, Gluconacetobacter hansenii ATCC 23769.</title>
        <authorList>
            <person name="Iyer P.R."/>
            <person name="Geib S.M."/>
            <person name="Catchmark J."/>
            <person name="Kao T.H."/>
            <person name="Tien M."/>
        </authorList>
    </citation>
    <scope>NUCLEOTIDE SEQUENCE [LARGE SCALE GENOMIC DNA]</scope>
    <source>
        <strain evidence="1 2">ATCC 23769</strain>
    </source>
</reference>
<name>D5QIH2_NOVHA</name>
<comment type="caution">
    <text evidence="1">The sequence shown here is derived from an EMBL/GenBank/DDBJ whole genome shotgun (WGS) entry which is preliminary data.</text>
</comment>
<dbReference type="AlphaFoldDB" id="D5QIH2"/>
<dbReference type="Proteomes" id="UP000006468">
    <property type="component" value="Chromosome"/>
</dbReference>
<protein>
    <submittedName>
        <fullName evidence="1">Uncharacterized protein</fullName>
    </submittedName>
</protein>
<proteinExistence type="predicted"/>
<dbReference type="EMBL" id="ADTV01000060">
    <property type="protein sequence ID" value="EFG83140.1"/>
    <property type="molecule type" value="Genomic_DNA"/>
</dbReference>
<evidence type="ECO:0000313" key="1">
    <source>
        <dbReference type="EMBL" id="EFG83140.1"/>
    </source>
</evidence>
<sequence length="35" mass="3739">MSRHQGRARNGAADHAPVVLFGSTIMGRNYGIVAK</sequence>
<organism evidence="1 2">
    <name type="scientific">Novacetimonas hansenii ATCC 23769</name>
    <dbReference type="NCBI Taxonomy" id="714995"/>
    <lineage>
        <taxon>Bacteria</taxon>
        <taxon>Pseudomonadati</taxon>
        <taxon>Pseudomonadota</taxon>
        <taxon>Alphaproteobacteria</taxon>
        <taxon>Acetobacterales</taxon>
        <taxon>Acetobacteraceae</taxon>
        <taxon>Novacetimonas</taxon>
    </lineage>
</organism>
<dbReference type="HOGENOM" id="CLU_3365479_0_0_5"/>
<evidence type="ECO:0000313" key="2">
    <source>
        <dbReference type="Proteomes" id="UP000006468"/>
    </source>
</evidence>
<gene>
    <name evidence="1" type="ORF">GXY_14767</name>
</gene>